<dbReference type="SUPFAM" id="SSF46689">
    <property type="entry name" value="Homeodomain-like"/>
    <property type="match status" value="1"/>
</dbReference>
<dbReference type="InterPro" id="IPR039538">
    <property type="entry name" value="BetI_C"/>
</dbReference>
<dbReference type="Gene3D" id="1.10.10.60">
    <property type="entry name" value="Homeodomain-like"/>
    <property type="match status" value="1"/>
</dbReference>
<dbReference type="GO" id="GO:0000976">
    <property type="term" value="F:transcription cis-regulatory region binding"/>
    <property type="evidence" value="ECO:0007669"/>
    <property type="project" value="TreeGrafter"/>
</dbReference>
<evidence type="ECO:0000256" key="5">
    <source>
        <dbReference type="PROSITE-ProRule" id="PRU00335"/>
    </source>
</evidence>
<dbReference type="GO" id="GO:0003700">
    <property type="term" value="F:DNA-binding transcription factor activity"/>
    <property type="evidence" value="ECO:0007669"/>
    <property type="project" value="TreeGrafter"/>
</dbReference>
<dbReference type="InterPro" id="IPR001647">
    <property type="entry name" value="HTH_TetR"/>
</dbReference>
<evidence type="ECO:0000259" key="6">
    <source>
        <dbReference type="PROSITE" id="PS50977"/>
    </source>
</evidence>
<dbReference type="EMBL" id="LGCM01000014">
    <property type="protein sequence ID" value="KPL89944.1"/>
    <property type="molecule type" value="Genomic_DNA"/>
</dbReference>
<evidence type="ECO:0000256" key="1">
    <source>
        <dbReference type="ARBA" id="ARBA00022491"/>
    </source>
</evidence>
<evidence type="ECO:0000313" key="7">
    <source>
        <dbReference type="EMBL" id="KPL89944.1"/>
    </source>
</evidence>
<proteinExistence type="predicted"/>
<dbReference type="GO" id="GO:0045892">
    <property type="term" value="P:negative regulation of DNA-templated transcription"/>
    <property type="evidence" value="ECO:0007669"/>
    <property type="project" value="UniProtKB-ARBA"/>
</dbReference>
<evidence type="ECO:0000256" key="4">
    <source>
        <dbReference type="ARBA" id="ARBA00023163"/>
    </source>
</evidence>
<evidence type="ECO:0000256" key="2">
    <source>
        <dbReference type="ARBA" id="ARBA00023015"/>
    </source>
</evidence>
<gene>
    <name evidence="7" type="ORF">ADN01_03475</name>
</gene>
<dbReference type="InterPro" id="IPR023772">
    <property type="entry name" value="DNA-bd_HTH_TetR-type_CS"/>
</dbReference>
<dbReference type="PANTHER" id="PTHR30055">
    <property type="entry name" value="HTH-TYPE TRANSCRIPTIONAL REGULATOR RUTR"/>
    <property type="match status" value="1"/>
</dbReference>
<keyword evidence="1" id="KW-0678">Repressor</keyword>
<comment type="caution">
    <text evidence="7">The sequence shown here is derived from an EMBL/GenBank/DDBJ whole genome shotgun (WGS) entry which is preliminary data.</text>
</comment>
<dbReference type="PANTHER" id="PTHR30055:SF228">
    <property type="entry name" value="TRANSCRIPTIONAL REGULATOR-RELATED"/>
    <property type="match status" value="1"/>
</dbReference>
<dbReference type="PROSITE" id="PS01081">
    <property type="entry name" value="HTH_TETR_1"/>
    <property type="match status" value="1"/>
</dbReference>
<keyword evidence="8" id="KW-1185">Reference proteome</keyword>
<dbReference type="RefSeq" id="WP_062416880.1">
    <property type="nucleotide sequence ID" value="NZ_DF967974.1"/>
</dbReference>
<feature type="domain" description="HTH tetR-type" evidence="6">
    <location>
        <begin position="6"/>
        <end position="66"/>
    </location>
</feature>
<dbReference type="AlphaFoldDB" id="A0A0P6YJQ8"/>
<dbReference type="PROSITE" id="PS50977">
    <property type="entry name" value="HTH_TETR_2"/>
    <property type="match status" value="1"/>
</dbReference>
<keyword evidence="3 5" id="KW-0238">DNA-binding</keyword>
<dbReference type="InterPro" id="IPR050109">
    <property type="entry name" value="HTH-type_TetR-like_transc_reg"/>
</dbReference>
<accession>A0A0P6YJQ8</accession>
<dbReference type="Pfam" id="PF13977">
    <property type="entry name" value="TetR_C_6"/>
    <property type="match status" value="1"/>
</dbReference>
<sequence>MQERSEETRARILAAAVDQFSKFGYDAASVSNLCAAAGVSKGAFYHHFPTKQSVFLELLNQWLAQIEAQFARFFEEAPDIPTLLLWMADLTPAVFADAAGRLPIILEFWNQARKDPAVWAASMAPYSRFEKIFAEIIAQGIEEGHLRPVDPQAAAHTLMSLGVGMLLQSVLNPDGADWAAATRQSIQFLMDGLRRSEAG</sequence>
<dbReference type="InterPro" id="IPR036271">
    <property type="entry name" value="Tet_transcr_reg_TetR-rel_C_sf"/>
</dbReference>
<dbReference type="Gene3D" id="1.10.357.10">
    <property type="entry name" value="Tetracycline Repressor, domain 2"/>
    <property type="match status" value="1"/>
</dbReference>
<dbReference type="Proteomes" id="UP000050501">
    <property type="component" value="Unassembled WGS sequence"/>
</dbReference>
<evidence type="ECO:0000256" key="3">
    <source>
        <dbReference type="ARBA" id="ARBA00023125"/>
    </source>
</evidence>
<dbReference type="PRINTS" id="PR00455">
    <property type="entry name" value="HTHTETR"/>
</dbReference>
<dbReference type="PATRIC" id="fig|229921.5.peg.3078"/>
<keyword evidence="4" id="KW-0804">Transcription</keyword>
<reference evidence="7 8" key="1">
    <citation type="submission" date="2015-07" db="EMBL/GenBank/DDBJ databases">
        <title>Genome sequence of Levilinea saccharolytica DSM 16555.</title>
        <authorList>
            <person name="Hemp J."/>
            <person name="Ward L.M."/>
            <person name="Pace L.A."/>
            <person name="Fischer W.W."/>
        </authorList>
    </citation>
    <scope>NUCLEOTIDE SEQUENCE [LARGE SCALE GENOMIC DNA]</scope>
    <source>
        <strain evidence="7 8">KIBI-1</strain>
    </source>
</reference>
<keyword evidence="2" id="KW-0805">Transcription regulation</keyword>
<dbReference type="FunFam" id="1.10.10.60:FF:000141">
    <property type="entry name" value="TetR family transcriptional regulator"/>
    <property type="match status" value="1"/>
</dbReference>
<protein>
    <recommendedName>
        <fullName evidence="6">HTH tetR-type domain-containing protein</fullName>
    </recommendedName>
</protein>
<dbReference type="SUPFAM" id="SSF48498">
    <property type="entry name" value="Tetracyclin repressor-like, C-terminal domain"/>
    <property type="match status" value="1"/>
</dbReference>
<dbReference type="STRING" id="229921.ADN01_03475"/>
<dbReference type="InterPro" id="IPR009057">
    <property type="entry name" value="Homeodomain-like_sf"/>
</dbReference>
<dbReference type="Pfam" id="PF00440">
    <property type="entry name" value="TetR_N"/>
    <property type="match status" value="1"/>
</dbReference>
<organism evidence="7 8">
    <name type="scientific">Levilinea saccharolytica</name>
    <dbReference type="NCBI Taxonomy" id="229921"/>
    <lineage>
        <taxon>Bacteria</taxon>
        <taxon>Bacillati</taxon>
        <taxon>Chloroflexota</taxon>
        <taxon>Anaerolineae</taxon>
        <taxon>Anaerolineales</taxon>
        <taxon>Anaerolineaceae</taxon>
        <taxon>Levilinea</taxon>
    </lineage>
</organism>
<feature type="DNA-binding region" description="H-T-H motif" evidence="5">
    <location>
        <begin position="29"/>
        <end position="48"/>
    </location>
</feature>
<name>A0A0P6YJQ8_9CHLR</name>
<evidence type="ECO:0000313" key="8">
    <source>
        <dbReference type="Proteomes" id="UP000050501"/>
    </source>
</evidence>